<dbReference type="STRING" id="1123243.SAMN02745190_00883"/>
<dbReference type="InterPro" id="IPR038667">
    <property type="entry name" value="XkdH-like_sf"/>
</dbReference>
<dbReference type="RefSeq" id="WP_094756458.1">
    <property type="nucleotide sequence ID" value="NZ_FQUG01000003.1"/>
</dbReference>
<dbReference type="OrthoDB" id="2942871at2"/>
<name>A0A1M4V4Y9_9FIRM</name>
<dbReference type="EMBL" id="FQUG01000003">
    <property type="protein sequence ID" value="SHE64061.1"/>
    <property type="molecule type" value="Genomic_DNA"/>
</dbReference>
<dbReference type="Gene3D" id="2.40.10.370">
    <property type="entry name" value="Protein of unknown function DUF3599"/>
    <property type="match status" value="1"/>
</dbReference>
<sequence length="124" mass="13819">MQIDVVRARARAEIERLYDGRCTIYRYVQGKAAGGENIKTREELYSDVSCRLSYDSAPAASDSDTVDTLAQDITLFLPPEADVPAGCYIVVSQAGKTQTYQNSGHPKVYFTHQEIKLDVVKDRV</sequence>
<organism evidence="1 2">
    <name type="scientific">Schwartzia succinivorans DSM 10502</name>
    <dbReference type="NCBI Taxonomy" id="1123243"/>
    <lineage>
        <taxon>Bacteria</taxon>
        <taxon>Bacillati</taxon>
        <taxon>Bacillota</taxon>
        <taxon>Negativicutes</taxon>
        <taxon>Selenomonadales</taxon>
        <taxon>Selenomonadaceae</taxon>
        <taxon>Schwartzia</taxon>
    </lineage>
</organism>
<protein>
    <submittedName>
        <fullName evidence="1">Uncharacterized protein</fullName>
    </submittedName>
</protein>
<keyword evidence="2" id="KW-1185">Reference proteome</keyword>
<proteinExistence type="predicted"/>
<dbReference type="Proteomes" id="UP000184404">
    <property type="component" value="Unassembled WGS sequence"/>
</dbReference>
<evidence type="ECO:0000313" key="2">
    <source>
        <dbReference type="Proteomes" id="UP000184404"/>
    </source>
</evidence>
<evidence type="ECO:0000313" key="1">
    <source>
        <dbReference type="EMBL" id="SHE64061.1"/>
    </source>
</evidence>
<reference evidence="1 2" key="1">
    <citation type="submission" date="2016-11" db="EMBL/GenBank/DDBJ databases">
        <authorList>
            <person name="Jaros S."/>
            <person name="Januszkiewicz K."/>
            <person name="Wedrychowicz H."/>
        </authorList>
    </citation>
    <scope>NUCLEOTIDE SEQUENCE [LARGE SCALE GENOMIC DNA]</scope>
    <source>
        <strain evidence="1 2">DSM 10502</strain>
    </source>
</reference>
<accession>A0A1M4V4Y9</accession>
<gene>
    <name evidence="1" type="ORF">SAMN02745190_00883</name>
</gene>
<dbReference type="AlphaFoldDB" id="A0A1M4V4Y9"/>